<accession>A0A979HLR6</accession>
<organism evidence="2">
    <name type="scientific">Oryza sativa subsp. japonica</name>
    <name type="common">Rice</name>
    <dbReference type="NCBI Taxonomy" id="39947"/>
    <lineage>
        <taxon>Eukaryota</taxon>
        <taxon>Viridiplantae</taxon>
        <taxon>Streptophyta</taxon>
        <taxon>Embryophyta</taxon>
        <taxon>Tracheophyta</taxon>
        <taxon>Spermatophyta</taxon>
        <taxon>Magnoliopsida</taxon>
        <taxon>Liliopsida</taxon>
        <taxon>Poales</taxon>
        <taxon>Poaceae</taxon>
        <taxon>BOP clade</taxon>
        <taxon>Oryzoideae</taxon>
        <taxon>Oryzeae</taxon>
        <taxon>Oryzinae</taxon>
        <taxon>Oryza</taxon>
        <taxon>Oryza sativa</taxon>
    </lineage>
</organism>
<feature type="region of interest" description="Disordered" evidence="1">
    <location>
        <begin position="34"/>
        <end position="80"/>
    </location>
</feature>
<evidence type="ECO:0000313" key="2">
    <source>
        <dbReference type="EMBL" id="BAD68821.1"/>
    </source>
</evidence>
<sequence length="135" mass="15029">MTASDGYPRAWETAPSDRRGIVWWRGRRQAWRREAQPMATEAGSARETWAAEMEAGLAREARPMEEGRIGARGAAGSGGDNLDVRRSCRWVWRGLRRTKADRRGTLVQGSHMSAELVWWWSLGASAVDSQVVSSG</sequence>
<dbReference type="AlphaFoldDB" id="A0A979HLR6"/>
<dbReference type="EMBL" id="AP003853">
    <property type="protein sequence ID" value="BAD68821.1"/>
    <property type="molecule type" value="Genomic_DNA"/>
</dbReference>
<name>A0A979HLR6_ORYSJ</name>
<evidence type="ECO:0000256" key="1">
    <source>
        <dbReference type="SAM" id="MobiDB-lite"/>
    </source>
</evidence>
<reference evidence="2" key="1">
    <citation type="journal article" date="2002" name="Nature">
        <title>The genome sequence and structure of rice chromosome 1.</title>
        <authorList>
            <person name="Sasaki T."/>
            <person name="Matsumoto T."/>
            <person name="Yamamoto K."/>
            <person name="Sakata K."/>
            <person name="Baba T."/>
            <person name="Katayose Y."/>
            <person name="Wu J."/>
            <person name="Niimura Y."/>
            <person name="Cheng Z."/>
            <person name="Nagamura Y."/>
            <person name="Antonio B.A."/>
            <person name="Kanamori H."/>
            <person name="Hosokawa S."/>
            <person name="Masukawa M."/>
            <person name="Arikawa K."/>
            <person name="Chiden Y."/>
            <person name="Hayashi M."/>
            <person name="Okamoto M."/>
            <person name="Ando T."/>
            <person name="Aoki H."/>
            <person name="Arita K."/>
            <person name="Hamada M."/>
            <person name="Harada C."/>
            <person name="Hijishita S."/>
            <person name="Honda M."/>
            <person name="Ichikawa Y."/>
            <person name="Idonuma A."/>
            <person name="Iijima M."/>
            <person name="Ikeda M."/>
            <person name="Ikeno M."/>
            <person name="Itoh S."/>
            <person name="Itoh T."/>
            <person name="Itoh Y."/>
            <person name="Itoh Y."/>
            <person name="Iwabuchi A."/>
            <person name="Kamiya K."/>
            <person name="Karasawa W."/>
            <person name="Katagiri S."/>
            <person name="Kikuta A."/>
            <person name="Kobayashi N."/>
            <person name="Kono I."/>
            <person name="Machita K."/>
            <person name="Maehara T."/>
            <person name="Mizuno H."/>
            <person name="Mizubayashi T."/>
            <person name="Mukai Y."/>
            <person name="Nagasaki H."/>
            <person name="Nakashima M."/>
            <person name="Nakama Y."/>
            <person name="Nakamichi Y."/>
            <person name="Nakamura M."/>
            <person name="Namiki N."/>
            <person name="Negishi M."/>
            <person name="Ohta I."/>
            <person name="Ono N."/>
            <person name="Saji S."/>
            <person name="Sakai K."/>
            <person name="Shibata M."/>
            <person name="Shimokawa T."/>
            <person name="Shomura A."/>
            <person name="Song J."/>
            <person name="Takazaki Y."/>
            <person name="Terasawa K."/>
            <person name="Tsuji K."/>
            <person name="Waki K."/>
            <person name="Yamagata H."/>
            <person name="Yamane H."/>
            <person name="Yoshiki S."/>
            <person name="Yoshihara R."/>
            <person name="Yukawa K."/>
            <person name="Zhong H."/>
            <person name="Iwama H."/>
            <person name="Endo T."/>
            <person name="Ito H."/>
            <person name="Hahn J.H."/>
            <person name="Kim H.I."/>
            <person name="Eun M.Y."/>
            <person name="Yano M."/>
            <person name="Jiang J."/>
            <person name="Gojobori T."/>
        </authorList>
    </citation>
    <scope>NUCLEOTIDE SEQUENCE [LARGE SCALE GENOMIC DNA]</scope>
</reference>
<dbReference type="Proteomes" id="UP000817658">
    <property type="component" value="Chromosome 1"/>
</dbReference>
<proteinExistence type="predicted"/>
<feature type="compositionally biased region" description="Basic and acidic residues" evidence="1">
    <location>
        <begin position="57"/>
        <end position="69"/>
    </location>
</feature>
<gene>
    <name evidence="2" type="primary">OSJNBa0091E23.36</name>
</gene>
<protein>
    <submittedName>
        <fullName evidence="2">Subtilase-like protein</fullName>
    </submittedName>
</protein>